<accession>A0AAV5TA88</accession>
<feature type="non-terminal residue" evidence="2">
    <location>
        <position position="1"/>
    </location>
</feature>
<dbReference type="InterPro" id="IPR011333">
    <property type="entry name" value="SKP1/BTB/POZ_sf"/>
</dbReference>
<dbReference type="SUPFAM" id="SSF54695">
    <property type="entry name" value="POZ domain"/>
    <property type="match status" value="1"/>
</dbReference>
<feature type="domain" description="BTB" evidence="1">
    <location>
        <begin position="133"/>
        <end position="200"/>
    </location>
</feature>
<dbReference type="PROSITE" id="PS50097">
    <property type="entry name" value="BTB"/>
    <property type="match status" value="1"/>
</dbReference>
<dbReference type="Pfam" id="PF00651">
    <property type="entry name" value="BTB"/>
    <property type="match status" value="1"/>
</dbReference>
<keyword evidence="3" id="KW-1185">Reference proteome</keyword>
<comment type="caution">
    <text evidence="2">The sequence shown here is derived from an EMBL/GenBank/DDBJ whole genome shotgun (WGS) entry which is preliminary data.</text>
</comment>
<evidence type="ECO:0000313" key="2">
    <source>
        <dbReference type="EMBL" id="GMS90659.1"/>
    </source>
</evidence>
<evidence type="ECO:0000313" key="3">
    <source>
        <dbReference type="Proteomes" id="UP001432027"/>
    </source>
</evidence>
<dbReference type="AlphaFoldDB" id="A0AAV5TA88"/>
<proteinExistence type="predicted"/>
<gene>
    <name evidence="2" type="ORF">PENTCL1PPCAC_12834</name>
</gene>
<reference evidence="2" key="1">
    <citation type="submission" date="2023-10" db="EMBL/GenBank/DDBJ databases">
        <title>Genome assembly of Pristionchus species.</title>
        <authorList>
            <person name="Yoshida K."/>
            <person name="Sommer R.J."/>
        </authorList>
    </citation>
    <scope>NUCLEOTIDE SEQUENCE</scope>
    <source>
        <strain evidence="2">RS0144</strain>
    </source>
</reference>
<evidence type="ECO:0000259" key="1">
    <source>
        <dbReference type="PROSITE" id="PS50097"/>
    </source>
</evidence>
<dbReference type="Proteomes" id="UP001432027">
    <property type="component" value="Unassembled WGS sequence"/>
</dbReference>
<sequence>LTSQSKLLRISLENDRCSLKCSDDGSVLILESPDKSFVTAIDVSLKDSNDKEISAVCLSMGCSFGPHRIRTDGLFSVIFDPDESIMLVSNSVFALLSAEFQDERRKFDMAVNIHLVDAIPDSFELRSSPVLIHTGSLKVADSPVPISKELMATTSLFFNSLFYGGFSEHQKGIFEIKEVDQDDFLWFINSIHRRNWMFTSVDRALTALTYADRFEMLYLHKNILPYLKNNSLPAEEIKDTLLLCERFEDNEELIAWVLSQCKNVQAAIELVSECAPFIQMSSVHSALKAVKESVDCTITDTRRTVVKDCLENQELPVLFRFKDTQTSAVKSYDLFTISCNGSANRTVDWATEIWPKIPEAHDTAVCEGRTFTRGGSDSVRYVSNKALLIDAFHS</sequence>
<dbReference type="PANTHER" id="PTHR22744:SF14">
    <property type="entry name" value="BTB DOMAIN-CONTAINING PROTEIN-RELATED"/>
    <property type="match status" value="1"/>
</dbReference>
<organism evidence="2 3">
    <name type="scientific">Pristionchus entomophagus</name>
    <dbReference type="NCBI Taxonomy" id="358040"/>
    <lineage>
        <taxon>Eukaryota</taxon>
        <taxon>Metazoa</taxon>
        <taxon>Ecdysozoa</taxon>
        <taxon>Nematoda</taxon>
        <taxon>Chromadorea</taxon>
        <taxon>Rhabditida</taxon>
        <taxon>Rhabditina</taxon>
        <taxon>Diplogasteromorpha</taxon>
        <taxon>Diplogasteroidea</taxon>
        <taxon>Neodiplogasteridae</taxon>
        <taxon>Pristionchus</taxon>
    </lineage>
</organism>
<protein>
    <recommendedName>
        <fullName evidence="1">BTB domain-containing protein</fullName>
    </recommendedName>
</protein>
<dbReference type="EMBL" id="BTSX01000003">
    <property type="protein sequence ID" value="GMS90659.1"/>
    <property type="molecule type" value="Genomic_DNA"/>
</dbReference>
<name>A0AAV5TA88_9BILA</name>
<dbReference type="Gene3D" id="3.30.710.10">
    <property type="entry name" value="Potassium Channel Kv1.1, Chain A"/>
    <property type="match status" value="1"/>
</dbReference>
<dbReference type="InterPro" id="IPR000210">
    <property type="entry name" value="BTB/POZ_dom"/>
</dbReference>
<dbReference type="PANTHER" id="PTHR22744">
    <property type="entry name" value="HELIX LOOP HELIX PROTEIN 21-RELATED"/>
    <property type="match status" value="1"/>
</dbReference>